<sequence>MGLQIGLGSTIAKAKGLVVAGMNGEKYMLNIEKGEIYGLNSIGSSIWLLLEQPNTVQELVTALIKEYDVDEGNCQRDVLSFVSRLYNKGLVDIAQTVK</sequence>
<dbReference type="Pfam" id="PF05402">
    <property type="entry name" value="PqqD"/>
    <property type="match status" value="1"/>
</dbReference>
<dbReference type="eggNOG" id="ENOG5033BC0">
    <property type="taxonomic scope" value="Bacteria"/>
</dbReference>
<dbReference type="STRING" id="485916.Dtox_3275"/>
<dbReference type="Proteomes" id="UP000002217">
    <property type="component" value="Chromosome"/>
</dbReference>
<proteinExistence type="predicted"/>
<dbReference type="AlphaFoldDB" id="C8W5K9"/>
<accession>C8W5K9</accession>
<organism evidence="1 2">
    <name type="scientific">Desulfofarcimen acetoxidans (strain ATCC 49208 / DSM 771 / KCTC 5769 / VKM B-1644 / 5575)</name>
    <name type="common">Desulfotomaculum acetoxidans</name>
    <dbReference type="NCBI Taxonomy" id="485916"/>
    <lineage>
        <taxon>Bacteria</taxon>
        <taxon>Bacillati</taxon>
        <taxon>Bacillota</taxon>
        <taxon>Clostridia</taxon>
        <taxon>Eubacteriales</taxon>
        <taxon>Peptococcaceae</taxon>
        <taxon>Desulfofarcimen</taxon>
    </lineage>
</organism>
<dbReference type="EMBL" id="CP001720">
    <property type="protein sequence ID" value="ACV64009.1"/>
    <property type="molecule type" value="Genomic_DNA"/>
</dbReference>
<dbReference type="Gene3D" id="1.10.10.1150">
    <property type="entry name" value="Coenzyme PQQ synthesis protein D (PqqD)"/>
    <property type="match status" value="1"/>
</dbReference>
<evidence type="ECO:0000313" key="1">
    <source>
        <dbReference type="EMBL" id="ACV64009.1"/>
    </source>
</evidence>
<reference evidence="1 2" key="1">
    <citation type="journal article" date="2009" name="Stand. Genomic Sci.">
        <title>Complete genome sequence of Desulfotomaculum acetoxidans type strain (5575).</title>
        <authorList>
            <person name="Spring S."/>
            <person name="Lapidus A."/>
            <person name="Schroder M."/>
            <person name="Gleim D."/>
            <person name="Sims D."/>
            <person name="Meincke L."/>
            <person name="Glavina Del Rio T."/>
            <person name="Tice H."/>
            <person name="Copeland A."/>
            <person name="Cheng J.F."/>
            <person name="Lucas S."/>
            <person name="Chen F."/>
            <person name="Nolan M."/>
            <person name="Bruce D."/>
            <person name="Goodwin L."/>
            <person name="Pitluck S."/>
            <person name="Ivanova N."/>
            <person name="Mavromatis K."/>
            <person name="Mikhailova N."/>
            <person name="Pati A."/>
            <person name="Chen A."/>
            <person name="Palaniappan K."/>
            <person name="Land M."/>
            <person name="Hauser L."/>
            <person name="Chang Y.J."/>
            <person name="Jeffries C.D."/>
            <person name="Chain P."/>
            <person name="Saunders E."/>
            <person name="Brettin T."/>
            <person name="Detter J.C."/>
            <person name="Goker M."/>
            <person name="Bristow J."/>
            <person name="Eisen J.A."/>
            <person name="Markowitz V."/>
            <person name="Hugenholtz P."/>
            <person name="Kyrpides N.C."/>
            <person name="Klenk H.P."/>
            <person name="Han C."/>
        </authorList>
    </citation>
    <scope>NUCLEOTIDE SEQUENCE [LARGE SCALE GENOMIC DNA]</scope>
    <source>
        <strain evidence="2">ATCC 49208 / DSM 771 / VKM B-1644</strain>
    </source>
</reference>
<name>C8W5K9_DESAS</name>
<dbReference type="NCBIfam" id="NF033536">
    <property type="entry name" value="lasso_PqqD_Bac"/>
    <property type="match status" value="1"/>
</dbReference>
<gene>
    <name evidence="1" type="ordered locus">Dtox_3275</name>
</gene>
<dbReference type="InterPro" id="IPR041881">
    <property type="entry name" value="PqqD_sf"/>
</dbReference>
<dbReference type="HOGENOM" id="CLU_159325_2_0_9"/>
<evidence type="ECO:0000313" key="2">
    <source>
        <dbReference type="Proteomes" id="UP000002217"/>
    </source>
</evidence>
<evidence type="ECO:0008006" key="3">
    <source>
        <dbReference type="Google" id="ProtNLM"/>
    </source>
</evidence>
<dbReference type="OrthoDB" id="1495225at2"/>
<keyword evidence="2" id="KW-1185">Reference proteome</keyword>
<dbReference type="KEGG" id="dae:Dtox_3275"/>
<dbReference type="InterPro" id="IPR008792">
    <property type="entry name" value="PQQD"/>
</dbReference>
<dbReference type="RefSeq" id="WP_015758701.1">
    <property type="nucleotide sequence ID" value="NC_013216.1"/>
</dbReference>
<protein>
    <recommendedName>
        <fullName evidence="3">Coenzyme PQQ synthesis D</fullName>
    </recommendedName>
</protein>